<gene>
    <name evidence="1" type="ORF">A4V15_11695</name>
</gene>
<evidence type="ECO:0000313" key="2">
    <source>
        <dbReference type="Proteomes" id="UP000078356"/>
    </source>
</evidence>
<dbReference type="EMBL" id="LWCR01000003">
    <property type="protein sequence ID" value="OAN31717.1"/>
    <property type="molecule type" value="Genomic_DNA"/>
</dbReference>
<protein>
    <recommendedName>
        <fullName evidence="3">Dual specificity protein phosphatase family protein</fullName>
    </recommendedName>
</protein>
<comment type="caution">
    <text evidence="1">The sequence shown here is derived from an EMBL/GenBank/DDBJ whole genome shotgun (WGS) entry which is preliminary data.</text>
</comment>
<dbReference type="AlphaFoldDB" id="A0A178LKS5"/>
<name>A0A178LKS5_9PSED</name>
<organism evidence="1 2">
    <name type="scientific">Pseudomonas oryzihabitans</name>
    <dbReference type="NCBI Taxonomy" id="47885"/>
    <lineage>
        <taxon>Bacteria</taxon>
        <taxon>Pseudomonadati</taxon>
        <taxon>Pseudomonadota</taxon>
        <taxon>Gammaproteobacteria</taxon>
        <taxon>Pseudomonadales</taxon>
        <taxon>Pseudomonadaceae</taxon>
        <taxon>Pseudomonas</taxon>
    </lineage>
</organism>
<evidence type="ECO:0000313" key="1">
    <source>
        <dbReference type="EMBL" id="OAN31717.1"/>
    </source>
</evidence>
<sequence length="178" mass="19888">MTAPEPLCLFLSRADAERFRPAAGGHLVSISDGPEDLAVIDETEWESVSYHHFIDAGFDEETIALYGSNFERTFRDYLLMPKADALRDRLNTLAQQRAFVVINCQAGRSRSAAAAAYLRDRHSYRLEKPTPDANMCVVRMLSRDASLMAAYREATRQTEPAQAPGGFLSIIKSMLSRL</sequence>
<dbReference type="InterPro" id="IPR029021">
    <property type="entry name" value="Prot-tyrosine_phosphatase-like"/>
</dbReference>
<dbReference type="SUPFAM" id="SSF52799">
    <property type="entry name" value="(Phosphotyrosine protein) phosphatases II"/>
    <property type="match status" value="1"/>
</dbReference>
<reference evidence="1 2" key="1">
    <citation type="submission" date="2016-04" db="EMBL/GenBank/DDBJ databases">
        <title>Draft Genome Sequences of Staphylococcus capitis Strain H36, S. capitis Strain H65, S. cohnii Strain H62, S. hominis Strain H69, Mycobacterium iranicum Strain H39, Plantibacter sp. Strain H53, Pseudomonas oryzihabitans Strain H72, and Microbacterium sp. Strain H83, isolated from residential settings.</title>
        <authorList>
            <person name="Lymperopoulou D."/>
            <person name="Adams R.I."/>
            <person name="Lindow S."/>
            <person name="Coil D.A."/>
            <person name="Jospin G."/>
            <person name="Eisen J.A."/>
        </authorList>
    </citation>
    <scope>NUCLEOTIDE SEQUENCE [LARGE SCALE GENOMIC DNA]</scope>
    <source>
        <strain evidence="1 2">H72</strain>
    </source>
</reference>
<dbReference type="Proteomes" id="UP000078356">
    <property type="component" value="Unassembled WGS sequence"/>
</dbReference>
<evidence type="ECO:0008006" key="3">
    <source>
        <dbReference type="Google" id="ProtNLM"/>
    </source>
</evidence>
<accession>A0A178LKS5</accession>
<proteinExistence type="predicted"/>